<dbReference type="Proteomes" id="UP001054837">
    <property type="component" value="Unassembled WGS sequence"/>
</dbReference>
<dbReference type="EMBL" id="BPLQ01004081">
    <property type="protein sequence ID" value="GIY05450.1"/>
    <property type="molecule type" value="Genomic_DNA"/>
</dbReference>
<evidence type="ECO:0000313" key="1">
    <source>
        <dbReference type="EMBL" id="GIY05450.1"/>
    </source>
</evidence>
<reference evidence="1 2" key="1">
    <citation type="submission" date="2021-06" db="EMBL/GenBank/DDBJ databases">
        <title>Caerostris darwini draft genome.</title>
        <authorList>
            <person name="Kono N."/>
            <person name="Arakawa K."/>
        </authorList>
    </citation>
    <scope>NUCLEOTIDE SEQUENCE [LARGE SCALE GENOMIC DNA]</scope>
</reference>
<comment type="caution">
    <text evidence="1">The sequence shown here is derived from an EMBL/GenBank/DDBJ whole genome shotgun (WGS) entry which is preliminary data.</text>
</comment>
<gene>
    <name evidence="1" type="ORF">CDAR_527831</name>
</gene>
<dbReference type="AlphaFoldDB" id="A0AAV4QBS3"/>
<protein>
    <submittedName>
        <fullName evidence="1">Uncharacterized protein</fullName>
    </submittedName>
</protein>
<evidence type="ECO:0000313" key="2">
    <source>
        <dbReference type="Proteomes" id="UP001054837"/>
    </source>
</evidence>
<accession>A0AAV4QBS3</accession>
<organism evidence="1 2">
    <name type="scientific">Caerostris darwini</name>
    <dbReference type="NCBI Taxonomy" id="1538125"/>
    <lineage>
        <taxon>Eukaryota</taxon>
        <taxon>Metazoa</taxon>
        <taxon>Ecdysozoa</taxon>
        <taxon>Arthropoda</taxon>
        <taxon>Chelicerata</taxon>
        <taxon>Arachnida</taxon>
        <taxon>Araneae</taxon>
        <taxon>Araneomorphae</taxon>
        <taxon>Entelegynae</taxon>
        <taxon>Araneoidea</taxon>
        <taxon>Araneidae</taxon>
        <taxon>Caerostris</taxon>
    </lineage>
</organism>
<name>A0AAV4QBS3_9ARAC</name>
<proteinExistence type="predicted"/>
<sequence length="29" mass="3481">MSYEVLMAAVRWGAFKCRPDCKRKCTWED</sequence>
<feature type="non-terminal residue" evidence="1">
    <location>
        <position position="29"/>
    </location>
</feature>
<keyword evidence="2" id="KW-1185">Reference proteome</keyword>